<evidence type="ECO:0000256" key="1">
    <source>
        <dbReference type="SAM" id="MobiDB-lite"/>
    </source>
</evidence>
<feature type="region of interest" description="Disordered" evidence="1">
    <location>
        <begin position="20"/>
        <end position="154"/>
    </location>
</feature>
<name>A0A427XU57_9TREE</name>
<dbReference type="EMBL" id="RSCD01000027">
    <property type="protein sequence ID" value="RSH82271.1"/>
    <property type="molecule type" value="Genomic_DNA"/>
</dbReference>
<evidence type="ECO:0000313" key="2">
    <source>
        <dbReference type="EMBL" id="RSH82271.1"/>
    </source>
</evidence>
<comment type="caution">
    <text evidence="2">The sequence shown here is derived from an EMBL/GenBank/DDBJ whole genome shotgun (WGS) entry which is preliminary data.</text>
</comment>
<dbReference type="AlphaFoldDB" id="A0A427XU57"/>
<dbReference type="OrthoDB" id="2564731at2759"/>
<protein>
    <submittedName>
        <fullName evidence="2">Uncharacterized protein</fullName>
    </submittedName>
</protein>
<accession>A0A427XU57</accession>
<feature type="compositionally biased region" description="Polar residues" evidence="1">
    <location>
        <begin position="81"/>
        <end position="92"/>
    </location>
</feature>
<feature type="compositionally biased region" description="Low complexity" evidence="1">
    <location>
        <begin position="127"/>
        <end position="142"/>
    </location>
</feature>
<sequence>MLCRSMAYRAALATAIPRLTSSGIGLGPQQRRTASSGPGPSEPLVRAGIFGKAAEKQAAPDKRERSDGEQKGQKGQQRQQSPGRTAEQSVQTRRGRSSATLGASSSSKGGPIASVVQGKRKGRDGTSGAARPRSAPRSRLSEPPVPIPDLSALPHISGSRRVSFARLDFETAVPAIYGRRLPIFHCPFFSLRACPADQLPPHPASPFPSTLASARDRTADKDSITLVRFAVISSKAAVSNLAVERNRARTRFKAAIDLVVRRGVGLQRGVDPMDHLLPGRVYLAAIFAAAYDAPMEQLCAKVVDGFKFLNHRAEKAR</sequence>
<dbReference type="STRING" id="1890683.A0A427XU57"/>
<gene>
    <name evidence="2" type="ORF">EHS25_005981</name>
</gene>
<dbReference type="Proteomes" id="UP000279259">
    <property type="component" value="Unassembled WGS sequence"/>
</dbReference>
<organism evidence="2 3">
    <name type="scientific">Saitozyma podzolica</name>
    <dbReference type="NCBI Taxonomy" id="1890683"/>
    <lineage>
        <taxon>Eukaryota</taxon>
        <taxon>Fungi</taxon>
        <taxon>Dikarya</taxon>
        <taxon>Basidiomycota</taxon>
        <taxon>Agaricomycotina</taxon>
        <taxon>Tremellomycetes</taxon>
        <taxon>Tremellales</taxon>
        <taxon>Trimorphomycetaceae</taxon>
        <taxon>Saitozyma</taxon>
    </lineage>
</organism>
<reference evidence="2 3" key="1">
    <citation type="submission" date="2018-11" db="EMBL/GenBank/DDBJ databases">
        <title>Genome sequence of Saitozyma podzolica DSM 27192.</title>
        <authorList>
            <person name="Aliyu H."/>
            <person name="Gorte O."/>
            <person name="Ochsenreither K."/>
        </authorList>
    </citation>
    <scope>NUCLEOTIDE SEQUENCE [LARGE SCALE GENOMIC DNA]</scope>
    <source>
        <strain evidence="2 3">DSM 27192</strain>
    </source>
</reference>
<evidence type="ECO:0000313" key="3">
    <source>
        <dbReference type="Proteomes" id="UP000279259"/>
    </source>
</evidence>
<proteinExistence type="predicted"/>
<feature type="compositionally biased region" description="Low complexity" evidence="1">
    <location>
        <begin position="97"/>
        <end position="110"/>
    </location>
</feature>
<keyword evidence="3" id="KW-1185">Reference proteome</keyword>
<feature type="compositionally biased region" description="Basic and acidic residues" evidence="1">
    <location>
        <begin position="53"/>
        <end position="72"/>
    </location>
</feature>